<evidence type="ECO:0000256" key="7">
    <source>
        <dbReference type="SAM" id="MobiDB-lite"/>
    </source>
</evidence>
<feature type="region of interest" description="Disordered" evidence="7">
    <location>
        <begin position="355"/>
        <end position="378"/>
    </location>
</feature>
<dbReference type="GO" id="GO:0005743">
    <property type="term" value="C:mitochondrial inner membrane"/>
    <property type="evidence" value="ECO:0007669"/>
    <property type="project" value="UniProtKB-SubCell"/>
</dbReference>
<reference evidence="8" key="1">
    <citation type="submission" date="2019-11" db="EMBL/GenBank/DDBJ databases">
        <title>The nuclear and mitochondrial genomes of Frieseomelitta varia - a highly eusocial stingless bee (Meliponini) with a permanently sterile worker caste.</title>
        <authorList>
            <person name="Freitas F.C.P."/>
            <person name="Lourenco A.P."/>
            <person name="Nunes F.M.F."/>
            <person name="Paschoal A.R."/>
            <person name="Abreu F.C.P."/>
            <person name="Barbin F.O."/>
            <person name="Bataglia L."/>
            <person name="Cardoso-Junior C.A.M."/>
            <person name="Cervoni M.S."/>
            <person name="Silva S.R."/>
            <person name="Dalarmi F."/>
            <person name="Del Lama M.A."/>
            <person name="Depintor T.S."/>
            <person name="Ferreira K.M."/>
            <person name="Goria P.S."/>
            <person name="Jaskot M.C."/>
            <person name="Lago D.C."/>
            <person name="Luna-Lucena D."/>
            <person name="Moda L.M."/>
            <person name="Nascimento L."/>
            <person name="Pedrino M."/>
            <person name="Rabico F.O."/>
            <person name="Sanches F.C."/>
            <person name="Santos D.E."/>
            <person name="Santos C.G."/>
            <person name="Vieira J."/>
            <person name="Lopes T.F."/>
            <person name="Barchuk A.R."/>
            <person name="Hartfelder K."/>
            <person name="Simoes Z.L.P."/>
            <person name="Bitondi M.M.G."/>
            <person name="Pinheiro D.G."/>
        </authorList>
    </citation>
    <scope>NUCLEOTIDE SEQUENCE</scope>
    <source>
        <strain evidence="8">USP_RPSP 00005682</strain>
        <tissue evidence="8">Whole individual</tissue>
    </source>
</reference>
<accession>A0A833VN29</accession>
<evidence type="ECO:0000313" key="8">
    <source>
        <dbReference type="EMBL" id="KAF3425246.1"/>
    </source>
</evidence>
<keyword evidence="4" id="KW-0496">Mitochondrion</keyword>
<dbReference type="SUPFAM" id="SSF81411">
    <property type="entry name" value="Mitochondrial cytochrome c oxidase subunit VIa"/>
    <property type="match status" value="1"/>
</dbReference>
<sequence length="378" mass="43689">MYPNINLPPKKHGTAKRYIAMFSLLCRLNILSPMSVNEITCSALIKSNTEMLFPISVSVTGNGKKRNWNTGYRCWSDKVCFSDISRYELSKRKLSVINEVKFVSERNKYVSCEMYRYKMKRHNERSAFLVNSGSSILLQFCLAPIYHSWKFSKEFCPSTEYHSLSMQKLSNSMLKFYSFTENPSSCKNLRKSKDLFKTVFCSQNIRNYSSCKEPPCNKSQLKSDDCDKTTRCSTEQDVSNDSKFNEGMKGCSQLSRKCQPPIEDIFDEYTPPCSDIEDYCPKVAYQDTFLKLITTIGLILLISMSCYVYTKVKESGKQPRPDFIDVPYMRRITKPFPWGDGHHTLFHNPVRNPISPHGYEVEDPNVKKPAKPKNRENV</sequence>
<dbReference type="Pfam" id="PF02046">
    <property type="entry name" value="COX6A"/>
    <property type="match status" value="1"/>
</dbReference>
<evidence type="ECO:0000313" key="9">
    <source>
        <dbReference type="Proteomes" id="UP000655588"/>
    </source>
</evidence>
<name>A0A833VN29_9HYME</name>
<gene>
    <name evidence="8" type="ORF">E2986_02356</name>
</gene>
<comment type="caution">
    <text evidence="8">The sequence shown here is derived from an EMBL/GenBank/DDBJ whole genome shotgun (WGS) entry which is preliminary data.</text>
</comment>
<dbReference type="PANTHER" id="PTHR11504">
    <property type="entry name" value="CYTOCHROME C OXIDASE POLYPEPTIDE VIA"/>
    <property type="match status" value="1"/>
</dbReference>
<protein>
    <submittedName>
        <fullName evidence="8">Uncharacterized protein</fullName>
    </submittedName>
</protein>
<evidence type="ECO:0000256" key="2">
    <source>
        <dbReference type="ARBA" id="ARBA00022792"/>
    </source>
</evidence>
<dbReference type="GO" id="GO:0006123">
    <property type="term" value="P:mitochondrial electron transport, cytochrome c to oxygen"/>
    <property type="evidence" value="ECO:0007669"/>
    <property type="project" value="TreeGrafter"/>
</dbReference>
<keyword evidence="5" id="KW-0472">Membrane</keyword>
<dbReference type="Proteomes" id="UP000655588">
    <property type="component" value="Unassembled WGS sequence"/>
</dbReference>
<dbReference type="EMBL" id="WNWW01000407">
    <property type="protein sequence ID" value="KAF3425246.1"/>
    <property type="molecule type" value="Genomic_DNA"/>
</dbReference>
<dbReference type="PANTHER" id="PTHR11504:SF0">
    <property type="entry name" value="CYTOCHROME C OXIDASE SUBUNIT"/>
    <property type="match status" value="1"/>
</dbReference>
<dbReference type="AlphaFoldDB" id="A0A833VN29"/>
<dbReference type="InterPro" id="IPR001349">
    <property type="entry name" value="Cyt_c_oxidase_su6a"/>
</dbReference>
<keyword evidence="2" id="KW-0999">Mitochondrion inner membrane</keyword>
<comment type="subcellular location">
    <subcellularLocation>
        <location evidence="1">Mitochondrion inner membrane</location>
    </subcellularLocation>
</comment>
<evidence type="ECO:0000256" key="5">
    <source>
        <dbReference type="ARBA" id="ARBA00023136"/>
    </source>
</evidence>
<organism evidence="8 9">
    <name type="scientific">Frieseomelitta varia</name>
    <dbReference type="NCBI Taxonomy" id="561572"/>
    <lineage>
        <taxon>Eukaryota</taxon>
        <taxon>Metazoa</taxon>
        <taxon>Ecdysozoa</taxon>
        <taxon>Arthropoda</taxon>
        <taxon>Hexapoda</taxon>
        <taxon>Insecta</taxon>
        <taxon>Pterygota</taxon>
        <taxon>Neoptera</taxon>
        <taxon>Endopterygota</taxon>
        <taxon>Hymenoptera</taxon>
        <taxon>Apocrita</taxon>
        <taxon>Aculeata</taxon>
        <taxon>Apoidea</taxon>
        <taxon>Anthophila</taxon>
        <taxon>Apidae</taxon>
        <taxon>Frieseomelitta</taxon>
    </lineage>
</organism>
<dbReference type="Gene3D" id="4.10.95.10">
    <property type="entry name" value="Cytochrome c oxidase, subunit VIa"/>
    <property type="match status" value="1"/>
</dbReference>
<dbReference type="GO" id="GO:0030234">
    <property type="term" value="F:enzyme regulator activity"/>
    <property type="evidence" value="ECO:0007669"/>
    <property type="project" value="TreeGrafter"/>
</dbReference>
<keyword evidence="3" id="KW-0809">Transit peptide</keyword>
<dbReference type="InterPro" id="IPR036418">
    <property type="entry name" value="Cyt_c_oxidase_su6a_sf"/>
</dbReference>
<proteinExistence type="inferred from homology"/>
<evidence type="ECO:0000256" key="4">
    <source>
        <dbReference type="ARBA" id="ARBA00023128"/>
    </source>
</evidence>
<evidence type="ECO:0000256" key="1">
    <source>
        <dbReference type="ARBA" id="ARBA00004273"/>
    </source>
</evidence>
<comment type="similarity">
    <text evidence="6">Belongs to the cytochrome c oxidase subunit 6A family.</text>
</comment>
<evidence type="ECO:0000256" key="6">
    <source>
        <dbReference type="RuleBase" id="RU004396"/>
    </source>
</evidence>
<evidence type="ECO:0000256" key="3">
    <source>
        <dbReference type="ARBA" id="ARBA00022946"/>
    </source>
</evidence>
<keyword evidence="9" id="KW-1185">Reference proteome</keyword>